<dbReference type="EMBL" id="JAASQJ010000003">
    <property type="protein sequence ID" value="NIJ53768.1"/>
    <property type="molecule type" value="Genomic_DNA"/>
</dbReference>
<dbReference type="Proteomes" id="UP001179181">
    <property type="component" value="Unassembled WGS sequence"/>
</dbReference>
<organism evidence="1 2">
    <name type="scientific">Dyadobacter arcticus</name>
    <dbReference type="NCBI Taxonomy" id="1078754"/>
    <lineage>
        <taxon>Bacteria</taxon>
        <taxon>Pseudomonadati</taxon>
        <taxon>Bacteroidota</taxon>
        <taxon>Cytophagia</taxon>
        <taxon>Cytophagales</taxon>
        <taxon>Spirosomataceae</taxon>
        <taxon>Dyadobacter</taxon>
    </lineage>
</organism>
<comment type="caution">
    <text evidence="1">The sequence shown here is derived from an EMBL/GenBank/DDBJ whole genome shotgun (WGS) entry which is preliminary data.</text>
</comment>
<keyword evidence="2" id="KW-1185">Reference proteome</keyword>
<reference evidence="1 2" key="1">
    <citation type="submission" date="2020-03" db="EMBL/GenBank/DDBJ databases">
        <title>Genomic Encyclopedia of Type Strains, Phase IV (KMG-IV): sequencing the most valuable type-strain genomes for metagenomic binning, comparative biology and taxonomic classification.</title>
        <authorList>
            <person name="Goeker M."/>
        </authorList>
    </citation>
    <scope>NUCLEOTIDE SEQUENCE [LARGE SCALE GENOMIC DNA]</scope>
    <source>
        <strain evidence="1 2">DSM 102865</strain>
    </source>
</reference>
<gene>
    <name evidence="1" type="ORF">FHS68_002950</name>
</gene>
<name>A0ABX0UL95_9BACT</name>
<proteinExistence type="predicted"/>
<accession>A0ABX0UL95</accession>
<evidence type="ECO:0000313" key="1">
    <source>
        <dbReference type="EMBL" id="NIJ53768.1"/>
    </source>
</evidence>
<evidence type="ECO:0000313" key="2">
    <source>
        <dbReference type="Proteomes" id="UP001179181"/>
    </source>
</evidence>
<sequence length="41" mass="4759">MPWCLKTAPDQSGFFVEIAGKVPQIGDFDKHYHTYRVYLSI</sequence>
<protein>
    <submittedName>
        <fullName evidence="1">Uncharacterized protein</fullName>
    </submittedName>
</protein>